<reference evidence="1 2" key="1">
    <citation type="submission" date="2016-10" db="EMBL/GenBank/DDBJ databases">
        <authorList>
            <person name="de Groot N.N."/>
        </authorList>
    </citation>
    <scope>NUCLEOTIDE SEQUENCE [LARGE SCALE GENOMIC DNA]</scope>
    <source>
        <strain evidence="1 2">S137</strain>
    </source>
</reference>
<dbReference type="AlphaFoldDB" id="A0A1H0P8S4"/>
<evidence type="ECO:0000313" key="2">
    <source>
        <dbReference type="Proteomes" id="UP000182412"/>
    </source>
</evidence>
<dbReference type="Pfam" id="PF09684">
    <property type="entry name" value="Tail_P2_I"/>
    <property type="match status" value="1"/>
</dbReference>
<name>A0A1H0P8S4_SELRU</name>
<dbReference type="Proteomes" id="UP000182412">
    <property type="component" value="Unassembled WGS sequence"/>
</dbReference>
<dbReference type="InterPro" id="IPR006521">
    <property type="entry name" value="Tail_protein_I"/>
</dbReference>
<protein>
    <submittedName>
        <fullName evidence="1">Phage tail protein, P2 protein I family</fullName>
    </submittedName>
</protein>
<gene>
    <name evidence="1" type="ORF">SAMN05216366_104149</name>
</gene>
<evidence type="ECO:0000313" key="1">
    <source>
        <dbReference type="EMBL" id="SDP01088.1"/>
    </source>
</evidence>
<accession>A0A1H0P8S4</accession>
<dbReference type="EMBL" id="FNJQ01000004">
    <property type="protein sequence ID" value="SDP01088.1"/>
    <property type="molecule type" value="Genomic_DNA"/>
</dbReference>
<organism evidence="1 2">
    <name type="scientific">Selenomonas ruminantium</name>
    <dbReference type="NCBI Taxonomy" id="971"/>
    <lineage>
        <taxon>Bacteria</taxon>
        <taxon>Bacillati</taxon>
        <taxon>Bacillota</taxon>
        <taxon>Negativicutes</taxon>
        <taxon>Selenomonadales</taxon>
        <taxon>Selenomonadaceae</taxon>
        <taxon>Selenomonas</taxon>
    </lineage>
</organism>
<proteinExistence type="predicted"/>
<dbReference type="OrthoDB" id="90759at2"/>
<dbReference type="RefSeq" id="WP_074571494.1">
    <property type="nucleotide sequence ID" value="NZ_FNJQ01000004.1"/>
</dbReference>
<sequence length="242" mass="27475">MIQADYNIADNLPESLNRENLKQVAQLIDDKLHELNMLSELVSIYPRIDELSSALIDALAIQFHVDFYDTSLPLDKRRALVKNSIRWHMRKGTAGVVQEVVQTVFDSGVVSEWFEYGGQPYHFKVDLLSAPEITPENIDLIVKCINTVKNVRSWLDGLGFRRNCTGITHYGIALHMHKKYSIGPAQIRDASANGGFFVGGASHIHKRYKIEQTSIHDTSLYSPYKAGGGVYMYKKYRIEEEV</sequence>
<dbReference type="NCBIfam" id="TIGR01634">
    <property type="entry name" value="tail_P2_I"/>
    <property type="match status" value="1"/>
</dbReference>